<feature type="compositionally biased region" description="Pro residues" evidence="1">
    <location>
        <begin position="166"/>
        <end position="227"/>
    </location>
</feature>
<gene>
    <name evidence="3" type="primary">LOC101845202</name>
</gene>
<dbReference type="Proteomes" id="UP000694888">
    <property type="component" value="Unplaced"/>
</dbReference>
<dbReference type="RefSeq" id="XP_035828675.1">
    <property type="nucleotide sequence ID" value="XM_035972782.1"/>
</dbReference>
<sequence>MTAQALIEHGNSLADISSSLQDASAAPQSSYVTSISRLLLVWLPSKGSQDDLQLGVLSFSHALALREAPTVDTRLDRVDNFPLHADRNDANARLETKTSEVSCVSHDYIITADPLLKTPALLGPSEAMNSVIFLTALCVAVATPALVKRQAPQNPPPPVNGANPAPQQPPFPFPPPPGNGTLPQFPPPPPNGTRPPFPLPPPPSGPFGPPPPPRGPYGIPPPPPGRFGPPSRGPLGPGQFPPPPFGQGRGQQGRFPPPPFGQGQGQQGRFPPPPFGQGQGQQGRFPQPPFGQGQGQQGRFPQQPFGQFGSQRQPNFNFPQPPQGGFQFPQGFPQNGFPQRG</sequence>
<feature type="compositionally biased region" description="Low complexity" evidence="1">
    <location>
        <begin position="228"/>
        <end position="238"/>
    </location>
</feature>
<protein>
    <submittedName>
        <fullName evidence="3">Proline-rich protein 2</fullName>
    </submittedName>
</protein>
<feature type="compositionally biased region" description="Low complexity" evidence="1">
    <location>
        <begin position="297"/>
        <end position="341"/>
    </location>
</feature>
<evidence type="ECO:0000256" key="1">
    <source>
        <dbReference type="SAM" id="MobiDB-lite"/>
    </source>
</evidence>
<evidence type="ECO:0000313" key="2">
    <source>
        <dbReference type="Proteomes" id="UP000694888"/>
    </source>
</evidence>
<evidence type="ECO:0000313" key="3">
    <source>
        <dbReference type="RefSeq" id="XP_035828675.1"/>
    </source>
</evidence>
<name>A0ABM1W1Y2_APLCA</name>
<accession>A0ABM1W1Y2</accession>
<proteinExistence type="predicted"/>
<keyword evidence="2" id="KW-1185">Reference proteome</keyword>
<organism evidence="2 3">
    <name type="scientific">Aplysia californica</name>
    <name type="common">California sea hare</name>
    <dbReference type="NCBI Taxonomy" id="6500"/>
    <lineage>
        <taxon>Eukaryota</taxon>
        <taxon>Metazoa</taxon>
        <taxon>Spiralia</taxon>
        <taxon>Lophotrochozoa</taxon>
        <taxon>Mollusca</taxon>
        <taxon>Gastropoda</taxon>
        <taxon>Heterobranchia</taxon>
        <taxon>Euthyneura</taxon>
        <taxon>Tectipleura</taxon>
        <taxon>Aplysiida</taxon>
        <taxon>Aplysioidea</taxon>
        <taxon>Aplysiidae</taxon>
        <taxon>Aplysia</taxon>
    </lineage>
</organism>
<reference evidence="3" key="1">
    <citation type="submission" date="2025-08" db="UniProtKB">
        <authorList>
            <consortium name="RefSeq"/>
        </authorList>
    </citation>
    <scope>IDENTIFICATION</scope>
</reference>
<feature type="region of interest" description="Disordered" evidence="1">
    <location>
        <begin position="150"/>
        <end position="341"/>
    </location>
</feature>
<dbReference type="GeneID" id="101845202"/>